<dbReference type="Proteomes" id="UP000021315">
    <property type="component" value="Unassembled WGS sequence"/>
</dbReference>
<evidence type="ECO:0000313" key="2">
    <source>
        <dbReference type="Proteomes" id="UP000021315"/>
    </source>
</evidence>
<dbReference type="RefSeq" id="WP_246148266.1">
    <property type="nucleotide sequence ID" value="NZ_JDST02000056.1"/>
</dbReference>
<dbReference type="STRING" id="1453999.AW06_002548"/>
<comment type="caution">
    <text evidence="1">The sequence shown here is derived from an EMBL/GenBank/DDBJ whole genome shotgun (WGS) entry which is preliminary data.</text>
</comment>
<name>A0A080M7E1_9PROT</name>
<protein>
    <submittedName>
        <fullName evidence="1">Uncharacterized protein</fullName>
    </submittedName>
</protein>
<sequence length="151" mass="17277">MNQSPHAEPKSRTRIRYDDLLSAFEWVSAAAPSEHSAFVSRQTGRLHWASSSHDLEEELPEDIDDASLYVAVPHKYDLDLGKDLVRRFADEVLPGSSDTIVAFFHRRGAYARFKDFLERRACLQAWYDYETKATEAALRECCEENGLQLVP</sequence>
<keyword evidence="2" id="KW-1185">Reference proteome</keyword>
<organism evidence="1 2">
    <name type="scientific">Candidatus Accumulibacter cognatus</name>
    <dbReference type="NCBI Taxonomy" id="2954383"/>
    <lineage>
        <taxon>Bacteria</taxon>
        <taxon>Pseudomonadati</taxon>
        <taxon>Pseudomonadota</taxon>
        <taxon>Betaproteobacteria</taxon>
        <taxon>Candidatus Accumulibacter</taxon>
    </lineage>
</organism>
<dbReference type="EMBL" id="JDST02000056">
    <property type="protein sequence ID" value="KFB76405.1"/>
    <property type="molecule type" value="Genomic_DNA"/>
</dbReference>
<accession>A0A080M7E1</accession>
<evidence type="ECO:0000313" key="1">
    <source>
        <dbReference type="EMBL" id="KFB76405.1"/>
    </source>
</evidence>
<gene>
    <name evidence="1" type="ORF">AW06_002548</name>
</gene>
<dbReference type="AlphaFoldDB" id="A0A080M7E1"/>
<reference evidence="1" key="1">
    <citation type="submission" date="2014-02" db="EMBL/GenBank/DDBJ databases">
        <title>Expanding our view of genomic diversity in Candidatus Accumulibacter clades.</title>
        <authorList>
            <person name="Skennerton C.T."/>
            <person name="Barr J.J."/>
            <person name="Slater F.R."/>
            <person name="Bond P.L."/>
            <person name="Tyson G.W."/>
        </authorList>
    </citation>
    <scope>NUCLEOTIDE SEQUENCE [LARGE SCALE GENOMIC DNA]</scope>
</reference>
<proteinExistence type="predicted"/>